<dbReference type="EMBL" id="JAWDJW010010188">
    <property type="protein sequence ID" value="KAK3049591.1"/>
    <property type="molecule type" value="Genomic_DNA"/>
</dbReference>
<protein>
    <submittedName>
        <fullName evidence="1">Uncharacterized protein</fullName>
    </submittedName>
</protein>
<feature type="non-terminal residue" evidence="1">
    <location>
        <position position="1"/>
    </location>
</feature>
<proteinExistence type="predicted"/>
<sequence>CGRKGEALKFFVGWKWYGNEGYESMVERAFETAEYLFSLLSEKTDFVMVSKSPLPCLQVCFYYAPGGVLKEGDDENTKATAEVVRRLVTRGFMVDYAPGPRGKFFRVVVGWNKTMSTMEGLVKALEEVGREVVGV</sequence>
<dbReference type="Proteomes" id="UP001186974">
    <property type="component" value="Unassembled WGS sequence"/>
</dbReference>
<name>A0ACC3CXN6_9PEZI</name>
<accession>A0ACC3CXN6</accession>
<organism evidence="1 2">
    <name type="scientific">Coniosporium uncinatum</name>
    <dbReference type="NCBI Taxonomy" id="93489"/>
    <lineage>
        <taxon>Eukaryota</taxon>
        <taxon>Fungi</taxon>
        <taxon>Dikarya</taxon>
        <taxon>Ascomycota</taxon>
        <taxon>Pezizomycotina</taxon>
        <taxon>Dothideomycetes</taxon>
        <taxon>Dothideomycetes incertae sedis</taxon>
        <taxon>Coniosporium</taxon>
    </lineage>
</organism>
<comment type="caution">
    <text evidence="1">The sequence shown here is derived from an EMBL/GenBank/DDBJ whole genome shotgun (WGS) entry which is preliminary data.</text>
</comment>
<keyword evidence="2" id="KW-1185">Reference proteome</keyword>
<evidence type="ECO:0000313" key="1">
    <source>
        <dbReference type="EMBL" id="KAK3049591.1"/>
    </source>
</evidence>
<gene>
    <name evidence="1" type="ORF">LTS18_012738</name>
</gene>
<reference evidence="1" key="1">
    <citation type="submission" date="2024-09" db="EMBL/GenBank/DDBJ databases">
        <title>Black Yeasts Isolated from many extreme environments.</title>
        <authorList>
            <person name="Coleine C."/>
            <person name="Stajich J.E."/>
            <person name="Selbmann L."/>
        </authorList>
    </citation>
    <scope>NUCLEOTIDE SEQUENCE</scope>
    <source>
        <strain evidence="1">CCFEE 5737</strain>
    </source>
</reference>
<evidence type="ECO:0000313" key="2">
    <source>
        <dbReference type="Proteomes" id="UP001186974"/>
    </source>
</evidence>